<accession>A0A4Y1ZDN8</accession>
<evidence type="ECO:0000313" key="3">
    <source>
        <dbReference type="EMBL" id="GAY77217.1"/>
    </source>
</evidence>
<evidence type="ECO:0000259" key="2">
    <source>
        <dbReference type="Pfam" id="PF02096"/>
    </source>
</evidence>
<evidence type="ECO:0000313" key="4">
    <source>
        <dbReference type="Proteomes" id="UP000319716"/>
    </source>
</evidence>
<comment type="similarity">
    <text evidence="1">Belongs to the OXA1/ALB3/YidC family.</text>
</comment>
<keyword evidence="1" id="KW-0812">Transmembrane</keyword>
<dbReference type="Pfam" id="PF02096">
    <property type="entry name" value="60KD_IMP"/>
    <property type="match status" value="1"/>
</dbReference>
<name>A0A4Y1ZDN8_9BACL</name>
<comment type="subcellular location">
    <subcellularLocation>
        <location evidence="1">Membrane</location>
        <topology evidence="1">Multi-pass membrane protein</topology>
    </subcellularLocation>
</comment>
<dbReference type="EMBL" id="BEXB01000023">
    <property type="protein sequence ID" value="GAY77217.1"/>
    <property type="molecule type" value="Genomic_DNA"/>
</dbReference>
<proteinExistence type="inferred from homology"/>
<dbReference type="AlphaFoldDB" id="A0A4Y1ZDN8"/>
<feature type="domain" description="Membrane insertase YidC/Oxa/ALB C-terminal" evidence="2">
    <location>
        <begin position="2"/>
        <end position="46"/>
    </location>
</feature>
<reference evidence="3 4" key="1">
    <citation type="submission" date="2017-11" db="EMBL/GenBank/DDBJ databases">
        <title>Draft Genome Sequence of Sporolactobacillus inulinus NBRC 111894 Isolated from Koso, a Japanese Sugar-Vegetable Fermented Beverage.</title>
        <authorList>
            <person name="Chiou T.Y."/>
            <person name="Oshima K."/>
            <person name="Suda W."/>
            <person name="Hattori M."/>
            <person name="Takahashi T."/>
        </authorList>
    </citation>
    <scope>NUCLEOTIDE SEQUENCE [LARGE SCALE GENOMIC DNA]</scope>
    <source>
        <strain evidence="3 4">NBRC111894</strain>
    </source>
</reference>
<keyword evidence="1" id="KW-0472">Membrane</keyword>
<comment type="caution">
    <text evidence="3">The sequence shown here is derived from an EMBL/GenBank/DDBJ whole genome shotgun (WGS) entry which is preliminary data.</text>
</comment>
<dbReference type="GO" id="GO:0016020">
    <property type="term" value="C:membrane"/>
    <property type="evidence" value="ECO:0007669"/>
    <property type="project" value="UniProtKB-SubCell"/>
</dbReference>
<evidence type="ECO:0000256" key="1">
    <source>
        <dbReference type="RuleBase" id="RU003945"/>
    </source>
</evidence>
<dbReference type="InterPro" id="IPR028055">
    <property type="entry name" value="YidC/Oxa/ALB_C"/>
</dbReference>
<gene>
    <name evidence="3" type="ORF">NBRC111894_2771</name>
</gene>
<protein>
    <submittedName>
        <fullName evidence="3">Inner membrane protein translocase component YidC, short form OxaI-like</fullName>
    </submittedName>
</protein>
<sequence>MAKQVKSSQAMQQLQPKIKALQEKYSSKDQNTQKKLQEEQMKLFRSIASILWRAAYRS</sequence>
<organism evidence="3 4">
    <name type="scientific">Sporolactobacillus inulinus</name>
    <dbReference type="NCBI Taxonomy" id="2078"/>
    <lineage>
        <taxon>Bacteria</taxon>
        <taxon>Bacillati</taxon>
        <taxon>Bacillota</taxon>
        <taxon>Bacilli</taxon>
        <taxon>Bacillales</taxon>
        <taxon>Sporolactobacillaceae</taxon>
        <taxon>Sporolactobacillus</taxon>
    </lineage>
</organism>
<dbReference type="Proteomes" id="UP000319716">
    <property type="component" value="Unassembled WGS sequence"/>
</dbReference>